<protein>
    <submittedName>
        <fullName evidence="1">Uncharacterized protein</fullName>
    </submittedName>
</protein>
<accession>X0ZWV9</accession>
<dbReference type="EMBL" id="BARS01053586">
    <property type="protein sequence ID" value="GAG52531.1"/>
    <property type="molecule type" value="Genomic_DNA"/>
</dbReference>
<proteinExistence type="predicted"/>
<organism evidence="1">
    <name type="scientific">marine sediment metagenome</name>
    <dbReference type="NCBI Taxonomy" id="412755"/>
    <lineage>
        <taxon>unclassified sequences</taxon>
        <taxon>metagenomes</taxon>
        <taxon>ecological metagenomes</taxon>
    </lineage>
</organism>
<comment type="caution">
    <text evidence="1">The sequence shown here is derived from an EMBL/GenBank/DDBJ whole genome shotgun (WGS) entry which is preliminary data.</text>
</comment>
<gene>
    <name evidence="1" type="ORF">S01H1_79485</name>
</gene>
<reference evidence="1" key="1">
    <citation type="journal article" date="2014" name="Front. Microbiol.">
        <title>High frequency of phylogenetically diverse reductive dehalogenase-homologous genes in deep subseafloor sedimentary metagenomes.</title>
        <authorList>
            <person name="Kawai M."/>
            <person name="Futagami T."/>
            <person name="Toyoda A."/>
            <person name="Takaki Y."/>
            <person name="Nishi S."/>
            <person name="Hori S."/>
            <person name="Arai W."/>
            <person name="Tsubouchi T."/>
            <person name="Morono Y."/>
            <person name="Uchiyama I."/>
            <person name="Ito T."/>
            <person name="Fujiyama A."/>
            <person name="Inagaki F."/>
            <person name="Takami H."/>
        </authorList>
    </citation>
    <scope>NUCLEOTIDE SEQUENCE</scope>
    <source>
        <strain evidence="1">Expedition CK06-06</strain>
    </source>
</reference>
<dbReference type="AlphaFoldDB" id="X0ZWV9"/>
<name>X0ZWV9_9ZZZZ</name>
<sequence length="91" mass="10788">HKIRREAAKGDWRVLQIMQRLAAGHEKGVPFMTLWAEVNVARRTTRRVVASNLVSYHCFYQRPANSDTWVFDERKITQGRKKTKRKYLRSS</sequence>
<evidence type="ECO:0000313" key="1">
    <source>
        <dbReference type="EMBL" id="GAG52531.1"/>
    </source>
</evidence>
<feature type="non-terminal residue" evidence="1">
    <location>
        <position position="1"/>
    </location>
</feature>